<name>A0ABS5Z4F6_9ACTN</name>
<dbReference type="InterPro" id="IPR001310">
    <property type="entry name" value="Histidine_triad_HIT"/>
</dbReference>
<evidence type="ECO:0000313" key="4">
    <source>
        <dbReference type="Proteomes" id="UP001519654"/>
    </source>
</evidence>
<evidence type="ECO:0000256" key="1">
    <source>
        <dbReference type="PROSITE-ProRule" id="PRU00464"/>
    </source>
</evidence>
<feature type="domain" description="HIT" evidence="2">
    <location>
        <begin position="163"/>
        <end position="270"/>
    </location>
</feature>
<dbReference type="InterPro" id="IPR036265">
    <property type="entry name" value="HIT-like_sf"/>
</dbReference>
<dbReference type="PANTHER" id="PTHR46648:SF1">
    <property type="entry name" value="ADENOSINE 5'-MONOPHOSPHORAMIDASE HNT1"/>
    <property type="match status" value="1"/>
</dbReference>
<comment type="caution">
    <text evidence="3">The sequence shown here is derived from an EMBL/GenBank/DDBJ whole genome shotgun (WGS) entry which is preliminary data.</text>
</comment>
<evidence type="ECO:0000259" key="2">
    <source>
        <dbReference type="PROSITE" id="PS51084"/>
    </source>
</evidence>
<dbReference type="RefSeq" id="WP_215795804.1">
    <property type="nucleotide sequence ID" value="NZ_JAHKKG010000021.1"/>
</dbReference>
<accession>A0ABS5Z4F6</accession>
<dbReference type="SUPFAM" id="SSF54197">
    <property type="entry name" value="HIT-like"/>
    <property type="match status" value="1"/>
</dbReference>
<dbReference type="Pfam" id="PF01230">
    <property type="entry name" value="HIT"/>
    <property type="match status" value="1"/>
</dbReference>
<dbReference type="EMBL" id="JAHKKG010000021">
    <property type="protein sequence ID" value="MBU2670571.1"/>
    <property type="molecule type" value="Genomic_DNA"/>
</dbReference>
<feature type="short sequence motif" description="Histidine triad motif" evidence="1">
    <location>
        <begin position="255"/>
        <end position="259"/>
    </location>
</feature>
<protein>
    <submittedName>
        <fullName evidence="3">HIT family protein</fullName>
    </submittedName>
</protein>
<reference evidence="3 4" key="1">
    <citation type="submission" date="2021-06" db="EMBL/GenBank/DDBJ databases">
        <title>Actinoplanes lichenicola sp. nov., and Actinoplanes ovalisporus sp. nov., isolated from lichen in Thailand.</title>
        <authorList>
            <person name="Saeng-In P."/>
            <person name="Kanchanasin P."/>
            <person name="Yuki M."/>
            <person name="Kudo T."/>
            <person name="Ohkuma M."/>
            <person name="Phongsopitanun W."/>
            <person name="Tanasupawat S."/>
        </authorList>
    </citation>
    <scope>NUCLEOTIDE SEQUENCE [LARGE SCALE GENOMIC DNA]</scope>
    <source>
        <strain evidence="3 4">NBRC 110975</strain>
    </source>
</reference>
<gene>
    <name evidence="3" type="ORF">KOI35_44435</name>
</gene>
<keyword evidence="4" id="KW-1185">Reference proteome</keyword>
<sequence length="302" mass="33266">MDGALERMRLAAALWSVDGAQNGPEIIDAACELLASGYDGVNLAVLAGVMRQHAADEVPEFLEAALHDVGLDLYPPDAHEAQAIAVGHLAARTVAGEMSPEEFVEWALTGAEDFAEPLLALGSDYVNSARPRREIDAEVLVEARRLAFDFEQYARRVADGPCFVCATVAGHPDYRHHVVFEDDETIAFLNREPTLLGYTLVGPKRHLESWVDDLDQAAFERFQGTVHRVARAIAGTLPTERMYSMSFGSRLGNSHLHWHLAPLPPGVPYERQQFHAVMAENGVLDVSDESQAELAREIRSRM</sequence>
<evidence type="ECO:0000313" key="3">
    <source>
        <dbReference type="EMBL" id="MBU2670571.1"/>
    </source>
</evidence>
<dbReference type="InterPro" id="IPR011146">
    <property type="entry name" value="HIT-like"/>
</dbReference>
<dbReference type="Proteomes" id="UP001519654">
    <property type="component" value="Unassembled WGS sequence"/>
</dbReference>
<dbReference type="PROSITE" id="PS51084">
    <property type="entry name" value="HIT_2"/>
    <property type="match status" value="1"/>
</dbReference>
<dbReference type="Gene3D" id="3.30.428.10">
    <property type="entry name" value="HIT-like"/>
    <property type="match status" value="1"/>
</dbReference>
<organism evidence="3 4">
    <name type="scientific">Paractinoplanes bogorensis</name>
    <dbReference type="NCBI Taxonomy" id="1610840"/>
    <lineage>
        <taxon>Bacteria</taxon>
        <taxon>Bacillati</taxon>
        <taxon>Actinomycetota</taxon>
        <taxon>Actinomycetes</taxon>
        <taxon>Micromonosporales</taxon>
        <taxon>Micromonosporaceae</taxon>
        <taxon>Paractinoplanes</taxon>
    </lineage>
</organism>
<dbReference type="PANTHER" id="PTHR46648">
    <property type="entry name" value="HIT FAMILY PROTEIN 1"/>
    <property type="match status" value="1"/>
</dbReference>
<proteinExistence type="predicted"/>